<evidence type="ECO:0000313" key="3">
    <source>
        <dbReference type="Proteomes" id="UP000636956"/>
    </source>
</evidence>
<gene>
    <name evidence="2" type="ORF">GCM10011372_30960</name>
</gene>
<feature type="transmembrane region" description="Helical" evidence="1">
    <location>
        <begin position="103"/>
        <end position="122"/>
    </location>
</feature>
<dbReference type="RefSeq" id="WP_188744307.1">
    <property type="nucleotide sequence ID" value="NZ_BAABFW010000027.1"/>
</dbReference>
<dbReference type="AlphaFoldDB" id="A0A917UWC3"/>
<evidence type="ECO:0000256" key="1">
    <source>
        <dbReference type="SAM" id="Phobius"/>
    </source>
</evidence>
<feature type="transmembrane region" description="Helical" evidence="1">
    <location>
        <begin position="20"/>
        <end position="39"/>
    </location>
</feature>
<protein>
    <submittedName>
        <fullName evidence="2">Uncharacterized protein</fullName>
    </submittedName>
</protein>
<keyword evidence="3" id="KW-1185">Reference proteome</keyword>
<dbReference type="EMBL" id="BMMD01000021">
    <property type="protein sequence ID" value="GGJ90192.1"/>
    <property type="molecule type" value="Genomic_DNA"/>
</dbReference>
<name>A0A917UWC3_9MICO</name>
<reference evidence="2" key="1">
    <citation type="journal article" date="2014" name="Int. J. Syst. Evol. Microbiol.">
        <title>Complete genome sequence of Corynebacterium casei LMG S-19264T (=DSM 44701T), isolated from a smear-ripened cheese.</title>
        <authorList>
            <consortium name="US DOE Joint Genome Institute (JGI-PGF)"/>
            <person name="Walter F."/>
            <person name="Albersmeier A."/>
            <person name="Kalinowski J."/>
            <person name="Ruckert C."/>
        </authorList>
    </citation>
    <scope>NUCLEOTIDE SEQUENCE</scope>
    <source>
        <strain evidence="2">CGMCC 1.8984</strain>
    </source>
</reference>
<keyword evidence="1" id="KW-0812">Transmembrane</keyword>
<feature type="transmembrane region" description="Helical" evidence="1">
    <location>
        <begin position="128"/>
        <end position="152"/>
    </location>
</feature>
<evidence type="ECO:0000313" key="2">
    <source>
        <dbReference type="EMBL" id="GGJ90192.1"/>
    </source>
</evidence>
<feature type="transmembrane region" description="Helical" evidence="1">
    <location>
        <begin position="159"/>
        <end position="180"/>
    </location>
</feature>
<keyword evidence="1" id="KW-0472">Membrane</keyword>
<organism evidence="2 3">
    <name type="scientific">Agromyces bauzanensis</name>
    <dbReference type="NCBI Taxonomy" id="1308924"/>
    <lineage>
        <taxon>Bacteria</taxon>
        <taxon>Bacillati</taxon>
        <taxon>Actinomycetota</taxon>
        <taxon>Actinomycetes</taxon>
        <taxon>Micrococcales</taxon>
        <taxon>Microbacteriaceae</taxon>
        <taxon>Agromyces</taxon>
    </lineage>
</organism>
<reference evidence="2" key="2">
    <citation type="submission" date="2020-09" db="EMBL/GenBank/DDBJ databases">
        <authorList>
            <person name="Sun Q."/>
            <person name="Zhou Y."/>
        </authorList>
    </citation>
    <scope>NUCLEOTIDE SEQUENCE</scope>
    <source>
        <strain evidence="2">CGMCC 1.8984</strain>
    </source>
</reference>
<keyword evidence="1" id="KW-1133">Transmembrane helix</keyword>
<feature type="transmembrane region" description="Helical" evidence="1">
    <location>
        <begin position="78"/>
        <end position="96"/>
    </location>
</feature>
<feature type="transmembrane region" description="Helical" evidence="1">
    <location>
        <begin position="46"/>
        <end position="66"/>
    </location>
</feature>
<sequence>MPLTQQEADPLGGISATPLVAIGAALAFGASIVLTIVHWDEVGRPLAAFIAIGLVGAAGVVAAISVAPSRAPFTSERLWLIVALAVAAAIAEYISTIGANTSIYDDFGSIVVGTLILSVAPYCTWVSLLLAGVISAAVLSLLVVGSASAIAVDAPVASLIALNSAAVLALAAAAAGYSAAVVDETLAWQREANRAALQRDAELRAGIARSVQQSRVSVLGREVLPFLAGVMTADRISVADADRARELAETLRHALKAGIESTWLDELAADLQSTRGIPVVIDDPTGAAEDLNDDQRSALTALLVWLGDAGRSARIHVALHGEPDRRGVSIVAEHGSSPPARRELDRFTAVARAVAMGAEATLTEENVKVELRHVPE</sequence>
<comment type="caution">
    <text evidence="2">The sequence shown here is derived from an EMBL/GenBank/DDBJ whole genome shotgun (WGS) entry which is preliminary data.</text>
</comment>
<accession>A0A917UWC3</accession>
<proteinExistence type="predicted"/>
<dbReference type="Proteomes" id="UP000636956">
    <property type="component" value="Unassembled WGS sequence"/>
</dbReference>